<feature type="compositionally biased region" description="Polar residues" evidence="1">
    <location>
        <begin position="90"/>
        <end position="99"/>
    </location>
</feature>
<gene>
    <name evidence="2" type="ORF">BG015_008849</name>
</gene>
<evidence type="ECO:0000313" key="3">
    <source>
        <dbReference type="Proteomes" id="UP000748756"/>
    </source>
</evidence>
<dbReference type="Proteomes" id="UP000748756">
    <property type="component" value="Unassembled WGS sequence"/>
</dbReference>
<reference evidence="2" key="1">
    <citation type="journal article" date="2020" name="Fungal Divers.">
        <title>Resolving the Mortierellaceae phylogeny through synthesis of multi-gene phylogenetics and phylogenomics.</title>
        <authorList>
            <person name="Vandepol N."/>
            <person name="Liber J."/>
            <person name="Desiro A."/>
            <person name="Na H."/>
            <person name="Kennedy M."/>
            <person name="Barry K."/>
            <person name="Grigoriev I.V."/>
            <person name="Miller A.N."/>
            <person name="O'Donnell K."/>
            <person name="Stajich J.E."/>
            <person name="Bonito G."/>
        </authorList>
    </citation>
    <scope>NUCLEOTIDE SEQUENCE</scope>
    <source>
        <strain evidence="2">NRRL 6426</strain>
    </source>
</reference>
<dbReference type="AlphaFoldDB" id="A0A9P5S5P0"/>
<evidence type="ECO:0000256" key="1">
    <source>
        <dbReference type="SAM" id="MobiDB-lite"/>
    </source>
</evidence>
<accession>A0A9P5S5P0</accession>
<feature type="region of interest" description="Disordered" evidence="1">
    <location>
        <begin position="63"/>
        <end position="99"/>
    </location>
</feature>
<keyword evidence="3" id="KW-1185">Reference proteome</keyword>
<name>A0A9P5S5P0_9FUNG</name>
<comment type="caution">
    <text evidence="2">The sequence shown here is derived from an EMBL/GenBank/DDBJ whole genome shotgun (WGS) entry which is preliminary data.</text>
</comment>
<sequence length="99" mass="11004">MEPPALDIESILGAFPVLGAFLDLQGLKLLNSLKFHVQLRLLDGLDHAPTVRLDPRLGDGLRLQLDPSLQDEPSTHQPYDREDNAGLQYEATTTQDPNF</sequence>
<protein>
    <submittedName>
        <fullName evidence="2">Uncharacterized protein</fullName>
    </submittedName>
</protein>
<dbReference type="EMBL" id="JAAAUQ010000054">
    <property type="protein sequence ID" value="KAF9155715.1"/>
    <property type="molecule type" value="Genomic_DNA"/>
</dbReference>
<proteinExistence type="predicted"/>
<organism evidence="2 3">
    <name type="scientific">Linnemannia schmuckeri</name>
    <dbReference type="NCBI Taxonomy" id="64567"/>
    <lineage>
        <taxon>Eukaryota</taxon>
        <taxon>Fungi</taxon>
        <taxon>Fungi incertae sedis</taxon>
        <taxon>Mucoromycota</taxon>
        <taxon>Mortierellomycotina</taxon>
        <taxon>Mortierellomycetes</taxon>
        <taxon>Mortierellales</taxon>
        <taxon>Mortierellaceae</taxon>
        <taxon>Linnemannia</taxon>
    </lineage>
</organism>
<evidence type="ECO:0000313" key="2">
    <source>
        <dbReference type="EMBL" id="KAF9155715.1"/>
    </source>
</evidence>